<reference evidence="1 2" key="1">
    <citation type="journal article" date="2016" name="Nat. Commun.">
        <title>Extremotolerant tardigrade genome and improved radiotolerance of human cultured cells by tardigrade-unique protein.</title>
        <authorList>
            <person name="Hashimoto T."/>
            <person name="Horikawa D.D."/>
            <person name="Saito Y."/>
            <person name="Kuwahara H."/>
            <person name="Kozuka-Hata H."/>
            <person name="Shin-I T."/>
            <person name="Minakuchi Y."/>
            <person name="Ohishi K."/>
            <person name="Motoyama A."/>
            <person name="Aizu T."/>
            <person name="Enomoto A."/>
            <person name="Kondo K."/>
            <person name="Tanaka S."/>
            <person name="Hara Y."/>
            <person name="Koshikawa S."/>
            <person name="Sagara H."/>
            <person name="Miura T."/>
            <person name="Yokobori S."/>
            <person name="Miyagawa K."/>
            <person name="Suzuki Y."/>
            <person name="Kubo T."/>
            <person name="Oyama M."/>
            <person name="Kohara Y."/>
            <person name="Fujiyama A."/>
            <person name="Arakawa K."/>
            <person name="Katayama T."/>
            <person name="Toyoda A."/>
            <person name="Kunieda T."/>
        </authorList>
    </citation>
    <scope>NUCLEOTIDE SEQUENCE [LARGE SCALE GENOMIC DNA]</scope>
    <source>
        <strain evidence="1 2">YOKOZUNA-1</strain>
    </source>
</reference>
<evidence type="ECO:0000313" key="1">
    <source>
        <dbReference type="EMBL" id="GAV01969.1"/>
    </source>
</evidence>
<dbReference type="Proteomes" id="UP000186922">
    <property type="component" value="Unassembled WGS sequence"/>
</dbReference>
<keyword evidence="2" id="KW-1185">Reference proteome</keyword>
<name>A0A1D1VTS5_RAMVA</name>
<comment type="caution">
    <text evidence="1">The sequence shown here is derived from an EMBL/GenBank/DDBJ whole genome shotgun (WGS) entry which is preliminary data.</text>
</comment>
<organism evidence="1 2">
    <name type="scientific">Ramazzottius varieornatus</name>
    <name type="common">Water bear</name>
    <name type="synonym">Tardigrade</name>
    <dbReference type="NCBI Taxonomy" id="947166"/>
    <lineage>
        <taxon>Eukaryota</taxon>
        <taxon>Metazoa</taxon>
        <taxon>Ecdysozoa</taxon>
        <taxon>Tardigrada</taxon>
        <taxon>Eutardigrada</taxon>
        <taxon>Parachela</taxon>
        <taxon>Hypsibioidea</taxon>
        <taxon>Ramazzottiidae</taxon>
        <taxon>Ramazzottius</taxon>
    </lineage>
</organism>
<dbReference type="EMBL" id="BDGG01000007">
    <property type="protein sequence ID" value="GAV01969.1"/>
    <property type="molecule type" value="Genomic_DNA"/>
</dbReference>
<protein>
    <submittedName>
        <fullName evidence="1">Uncharacterized protein</fullName>
    </submittedName>
</protein>
<evidence type="ECO:0000313" key="2">
    <source>
        <dbReference type="Proteomes" id="UP000186922"/>
    </source>
</evidence>
<accession>A0A1D1VTS5</accession>
<gene>
    <name evidence="1" type="primary">RvY_12591-1</name>
    <name evidence="1" type="synonym">RvY_12591.1</name>
    <name evidence="1" type="ORF">RvY_12591</name>
</gene>
<sequence>MNELGATKPRKIVNNTTLTILTFKLFQGFSGLREKVDSSVEALE</sequence>
<dbReference type="AlphaFoldDB" id="A0A1D1VTS5"/>
<proteinExistence type="predicted"/>